<dbReference type="Pfam" id="PF00018">
    <property type="entry name" value="SH3_1"/>
    <property type="match status" value="1"/>
</dbReference>
<dbReference type="InterPro" id="IPR036860">
    <property type="entry name" value="SH2_dom_sf"/>
</dbReference>
<keyword evidence="7 15" id="KW-0418">Kinase</keyword>
<dbReference type="PRINTS" id="PR00109">
    <property type="entry name" value="TYRKINASE"/>
</dbReference>
<comment type="catalytic activity">
    <reaction evidence="11 15">
        <text>L-tyrosyl-[protein] + ATP = O-phospho-L-tyrosyl-[protein] + ADP + H(+)</text>
        <dbReference type="Rhea" id="RHEA:10596"/>
        <dbReference type="Rhea" id="RHEA-COMP:10136"/>
        <dbReference type="Rhea" id="RHEA-COMP:20101"/>
        <dbReference type="ChEBI" id="CHEBI:15378"/>
        <dbReference type="ChEBI" id="CHEBI:30616"/>
        <dbReference type="ChEBI" id="CHEBI:46858"/>
        <dbReference type="ChEBI" id="CHEBI:61978"/>
        <dbReference type="ChEBI" id="CHEBI:456216"/>
        <dbReference type="EC" id="2.7.10.2"/>
    </reaction>
</comment>
<dbReference type="InterPro" id="IPR000980">
    <property type="entry name" value="SH2"/>
</dbReference>
<evidence type="ECO:0000256" key="12">
    <source>
        <dbReference type="PROSITE-ProRule" id="PRU00191"/>
    </source>
</evidence>
<dbReference type="InterPro" id="IPR020635">
    <property type="entry name" value="Tyr_kinase_cat_dom"/>
</dbReference>
<dbReference type="Gene3D" id="3.30.505.10">
    <property type="entry name" value="SH2 domain"/>
    <property type="match status" value="1"/>
</dbReference>
<keyword evidence="4" id="KW-0597">Phosphoprotein</keyword>
<dbReference type="Proteomes" id="UP001181693">
    <property type="component" value="Unassembled WGS sequence"/>
</dbReference>
<evidence type="ECO:0000256" key="2">
    <source>
        <dbReference type="ARBA" id="ARBA00022443"/>
    </source>
</evidence>
<comment type="similarity">
    <text evidence="15">Belongs to the protein kinase superfamily. Tyr protein kinase family.</text>
</comment>
<dbReference type="PROSITE" id="PS50011">
    <property type="entry name" value="PROTEIN_KINASE_DOM"/>
    <property type="match status" value="1"/>
</dbReference>
<evidence type="ECO:0000256" key="9">
    <source>
        <dbReference type="ARBA" id="ARBA00022999"/>
    </source>
</evidence>
<dbReference type="GO" id="GO:0005737">
    <property type="term" value="C:cytoplasm"/>
    <property type="evidence" value="ECO:0007669"/>
    <property type="project" value="UniProtKB-SubCell"/>
</dbReference>
<feature type="binding site" evidence="14">
    <location>
        <position position="221"/>
    </location>
    <ligand>
        <name>ATP</name>
        <dbReference type="ChEBI" id="CHEBI:30616"/>
    </ligand>
</feature>
<evidence type="ECO:0000256" key="7">
    <source>
        <dbReference type="ARBA" id="ARBA00022777"/>
    </source>
</evidence>
<dbReference type="PROSITE" id="PS00107">
    <property type="entry name" value="PROTEIN_KINASE_ATP"/>
    <property type="match status" value="1"/>
</dbReference>
<dbReference type="SMART" id="SM00326">
    <property type="entry name" value="SH3"/>
    <property type="match status" value="1"/>
</dbReference>
<evidence type="ECO:0000259" key="17">
    <source>
        <dbReference type="PROSITE" id="PS50002"/>
    </source>
</evidence>
<evidence type="ECO:0000313" key="19">
    <source>
        <dbReference type="EMBL" id="DBA22050.1"/>
    </source>
</evidence>
<dbReference type="Pfam" id="PF00017">
    <property type="entry name" value="SH2"/>
    <property type="match status" value="1"/>
</dbReference>
<comment type="caution">
    <text evidence="19">The sequence shown here is derived from an EMBL/GenBank/DDBJ whole genome shotgun (WGS) entry which is preliminary data.</text>
</comment>
<comment type="subcellular location">
    <subcellularLocation>
        <location evidence="1">Cytoplasm</location>
    </subcellularLocation>
</comment>
<dbReference type="InterPro" id="IPR008266">
    <property type="entry name" value="Tyr_kinase_AS"/>
</dbReference>
<evidence type="ECO:0000256" key="14">
    <source>
        <dbReference type="PROSITE-ProRule" id="PRU10141"/>
    </source>
</evidence>
<dbReference type="SMART" id="SM00219">
    <property type="entry name" value="TyrKc"/>
    <property type="match status" value="1"/>
</dbReference>
<dbReference type="InterPro" id="IPR036028">
    <property type="entry name" value="SH3-like_dom_sf"/>
</dbReference>
<dbReference type="CDD" id="cd00173">
    <property type="entry name" value="SH2"/>
    <property type="match status" value="1"/>
</dbReference>
<evidence type="ECO:0000256" key="8">
    <source>
        <dbReference type="ARBA" id="ARBA00022840"/>
    </source>
</evidence>
<evidence type="ECO:0000256" key="10">
    <source>
        <dbReference type="ARBA" id="ARBA00023137"/>
    </source>
</evidence>
<keyword evidence="10 15" id="KW-0829">Tyrosine-protein kinase</keyword>
<feature type="domain" description="SH2" evidence="16">
    <location>
        <begin position="74"/>
        <end position="166"/>
    </location>
</feature>
<keyword evidence="20" id="KW-1185">Reference proteome</keyword>
<evidence type="ECO:0000256" key="5">
    <source>
        <dbReference type="ARBA" id="ARBA00022679"/>
    </source>
</evidence>
<evidence type="ECO:0000256" key="6">
    <source>
        <dbReference type="ARBA" id="ARBA00022741"/>
    </source>
</evidence>
<name>A0AAV3AFT3_PYXAD</name>
<dbReference type="PROSITE" id="PS00109">
    <property type="entry name" value="PROTEIN_KINASE_TYR"/>
    <property type="match status" value="1"/>
</dbReference>
<dbReference type="Gene3D" id="2.30.30.40">
    <property type="entry name" value="SH3 Domains"/>
    <property type="match status" value="1"/>
</dbReference>
<gene>
    <name evidence="19" type="ORF">GDO54_013125</name>
</gene>
<feature type="domain" description="Protein kinase" evidence="18">
    <location>
        <begin position="191"/>
        <end position="448"/>
    </location>
</feature>
<dbReference type="EMBL" id="DYDO01000006">
    <property type="protein sequence ID" value="DBA22050.1"/>
    <property type="molecule type" value="Genomic_DNA"/>
</dbReference>
<dbReference type="Pfam" id="PF07714">
    <property type="entry name" value="PK_Tyr_Ser-Thr"/>
    <property type="match status" value="1"/>
</dbReference>
<reference evidence="19" key="1">
    <citation type="thesis" date="2020" institute="ProQuest LLC" country="789 East Eisenhower Parkway, Ann Arbor, MI, USA">
        <title>Comparative Genomics and Chromosome Evolution.</title>
        <authorList>
            <person name="Mudd A.B."/>
        </authorList>
    </citation>
    <scope>NUCLEOTIDE SEQUENCE</scope>
    <source>
        <strain evidence="19">1538</strain>
        <tissue evidence="19">Blood</tissue>
    </source>
</reference>
<keyword evidence="5 15" id="KW-0808">Transferase</keyword>
<evidence type="ECO:0000313" key="20">
    <source>
        <dbReference type="Proteomes" id="UP001181693"/>
    </source>
</evidence>
<dbReference type="FunFam" id="1.10.510.10:FF:000554">
    <property type="entry name" value="Predicted protein"/>
    <property type="match status" value="1"/>
</dbReference>
<sequence length="472" mass="54618">MTTPVQRYVSLWDFHGLEEDQLCFKAGERFQVIDRSQDWWMVERINALGRKTGEKGYVPFNYMAEEGTVEEQQWFFGELSRTEAINLLMKKGNTTGSFLVRKSDKQNFVYALSVRVNDTVKHFKILRNPRGEYHLNTSWFFPDLNELIDHYHLSPVMIGVKLSNPCMKDEPTATDLNPLPIDEWERPREEFILGNRLGSGNFAQVYDGHWKGRLKMRVAIKIIKQDVTTREIFLKETAFLKTLRHRNLLSLYAVCSVGGPYYIVTELLSKGDLLNFLRDTDQKELRLEGLLDIAGQVIDGMHYLESKNCIHRDLAARNVLIGQNNICKVADFGLARIVTDDYYLSNSKEIPYKWTAPEALEFGLFTLKSDVWSFGILLHEIMSRGMIPYPAINNSELLQYLRKGKRMSAPKDCSEKIYQIMLECWNADPHKRPTFSELKVSIDNLAYYEPSEESSKPMKSKPLISKLKKISL</sequence>
<evidence type="ECO:0000256" key="4">
    <source>
        <dbReference type="ARBA" id="ARBA00022553"/>
    </source>
</evidence>
<protein>
    <recommendedName>
        <fullName evidence="15">Tyrosine-protein kinase</fullName>
        <ecNumber evidence="15">2.7.10.2</ecNumber>
    </recommendedName>
</protein>
<dbReference type="PRINTS" id="PR00401">
    <property type="entry name" value="SH2DOMAIN"/>
</dbReference>
<dbReference type="InterPro" id="IPR011009">
    <property type="entry name" value="Kinase-like_dom_sf"/>
</dbReference>
<evidence type="ECO:0000259" key="18">
    <source>
        <dbReference type="PROSITE" id="PS50011"/>
    </source>
</evidence>
<dbReference type="InterPro" id="IPR050198">
    <property type="entry name" value="Non-receptor_tyrosine_kinases"/>
</dbReference>
<dbReference type="GO" id="GO:0004715">
    <property type="term" value="F:non-membrane spanning protein tyrosine kinase activity"/>
    <property type="evidence" value="ECO:0007669"/>
    <property type="project" value="UniProtKB-EC"/>
</dbReference>
<keyword evidence="3" id="KW-0963">Cytoplasm</keyword>
<dbReference type="SUPFAM" id="SSF55550">
    <property type="entry name" value="SH2 domain"/>
    <property type="match status" value="1"/>
</dbReference>
<dbReference type="EC" id="2.7.10.2" evidence="15"/>
<evidence type="ECO:0000259" key="16">
    <source>
        <dbReference type="PROSITE" id="PS50001"/>
    </source>
</evidence>
<dbReference type="InterPro" id="IPR001452">
    <property type="entry name" value="SH3_domain"/>
</dbReference>
<evidence type="ECO:0000256" key="13">
    <source>
        <dbReference type="PROSITE-ProRule" id="PRU00192"/>
    </source>
</evidence>
<dbReference type="SMART" id="SM00252">
    <property type="entry name" value="SH2"/>
    <property type="match status" value="1"/>
</dbReference>
<keyword evidence="9 12" id="KW-0727">SH2 domain</keyword>
<dbReference type="PROSITE" id="PS50002">
    <property type="entry name" value="SH3"/>
    <property type="match status" value="1"/>
</dbReference>
<keyword evidence="2 13" id="KW-0728">SH3 domain</keyword>
<evidence type="ECO:0000256" key="3">
    <source>
        <dbReference type="ARBA" id="ARBA00022490"/>
    </source>
</evidence>
<evidence type="ECO:0000256" key="11">
    <source>
        <dbReference type="ARBA" id="ARBA00051245"/>
    </source>
</evidence>
<dbReference type="InterPro" id="IPR000719">
    <property type="entry name" value="Prot_kinase_dom"/>
</dbReference>
<accession>A0AAV3AFT3</accession>
<dbReference type="FunFam" id="3.30.505.10:FF:000074">
    <property type="entry name" value="Tyrosine-protein kinase"/>
    <property type="match status" value="1"/>
</dbReference>
<dbReference type="InterPro" id="IPR017441">
    <property type="entry name" value="Protein_kinase_ATP_BS"/>
</dbReference>
<dbReference type="InterPro" id="IPR001245">
    <property type="entry name" value="Ser-Thr/Tyr_kinase_cat_dom"/>
</dbReference>
<evidence type="ECO:0000256" key="15">
    <source>
        <dbReference type="RuleBase" id="RU362096"/>
    </source>
</evidence>
<dbReference type="AlphaFoldDB" id="A0AAV3AFT3"/>
<dbReference type="SUPFAM" id="SSF56112">
    <property type="entry name" value="Protein kinase-like (PK-like)"/>
    <property type="match status" value="1"/>
</dbReference>
<dbReference type="PRINTS" id="PR00452">
    <property type="entry name" value="SH3DOMAIN"/>
</dbReference>
<feature type="domain" description="SH3" evidence="17">
    <location>
        <begin position="3"/>
        <end position="68"/>
    </location>
</feature>
<dbReference type="SUPFAM" id="SSF50044">
    <property type="entry name" value="SH3-domain"/>
    <property type="match status" value="1"/>
</dbReference>
<organism evidence="19 20">
    <name type="scientific">Pyxicephalus adspersus</name>
    <name type="common">African bullfrog</name>
    <dbReference type="NCBI Taxonomy" id="30357"/>
    <lineage>
        <taxon>Eukaryota</taxon>
        <taxon>Metazoa</taxon>
        <taxon>Chordata</taxon>
        <taxon>Craniata</taxon>
        <taxon>Vertebrata</taxon>
        <taxon>Euteleostomi</taxon>
        <taxon>Amphibia</taxon>
        <taxon>Batrachia</taxon>
        <taxon>Anura</taxon>
        <taxon>Neobatrachia</taxon>
        <taxon>Ranoidea</taxon>
        <taxon>Pyxicephalidae</taxon>
        <taxon>Pyxicephalinae</taxon>
        <taxon>Pyxicephalus</taxon>
    </lineage>
</organism>
<evidence type="ECO:0000256" key="1">
    <source>
        <dbReference type="ARBA" id="ARBA00004496"/>
    </source>
</evidence>
<proteinExistence type="inferred from homology"/>
<dbReference type="PANTHER" id="PTHR24418">
    <property type="entry name" value="TYROSINE-PROTEIN KINASE"/>
    <property type="match status" value="1"/>
</dbReference>
<dbReference type="GO" id="GO:0005524">
    <property type="term" value="F:ATP binding"/>
    <property type="evidence" value="ECO:0007669"/>
    <property type="project" value="UniProtKB-UniRule"/>
</dbReference>
<keyword evidence="8 14" id="KW-0067">ATP-binding</keyword>
<dbReference type="PROSITE" id="PS50001">
    <property type="entry name" value="SH2"/>
    <property type="match status" value="1"/>
</dbReference>
<dbReference type="Gene3D" id="1.10.510.10">
    <property type="entry name" value="Transferase(Phosphotransferase) domain 1"/>
    <property type="match status" value="1"/>
</dbReference>
<keyword evidence="6 14" id="KW-0547">Nucleotide-binding</keyword>
<dbReference type="FunFam" id="2.30.30.40:FF:000229">
    <property type="entry name" value="Tyrosine-protein kinase"/>
    <property type="match status" value="1"/>
</dbReference>